<reference evidence="2 3" key="1">
    <citation type="submission" date="2021-06" db="EMBL/GenBank/DDBJ databases">
        <authorList>
            <person name="Kallberg Y."/>
            <person name="Tangrot J."/>
            <person name="Rosling A."/>
        </authorList>
    </citation>
    <scope>NUCLEOTIDE SEQUENCE [LARGE SCALE GENOMIC DNA]</scope>
    <source>
        <strain evidence="2 3">120-4 pot B 10/14</strain>
    </source>
</reference>
<gene>
    <name evidence="2" type="ORF">GMARGA_LOCUS15339</name>
</gene>
<organism evidence="2 3">
    <name type="scientific">Gigaspora margarita</name>
    <dbReference type="NCBI Taxonomy" id="4874"/>
    <lineage>
        <taxon>Eukaryota</taxon>
        <taxon>Fungi</taxon>
        <taxon>Fungi incertae sedis</taxon>
        <taxon>Mucoromycota</taxon>
        <taxon>Glomeromycotina</taxon>
        <taxon>Glomeromycetes</taxon>
        <taxon>Diversisporales</taxon>
        <taxon>Gigasporaceae</taxon>
        <taxon>Gigaspora</taxon>
    </lineage>
</organism>
<dbReference type="Proteomes" id="UP000789901">
    <property type="component" value="Unassembled WGS sequence"/>
</dbReference>
<keyword evidence="3" id="KW-1185">Reference proteome</keyword>
<accession>A0ABN7V7J4</accession>
<dbReference type="EMBL" id="CAJVQB010010518">
    <property type="protein sequence ID" value="CAG8740641.1"/>
    <property type="molecule type" value="Genomic_DNA"/>
</dbReference>
<comment type="caution">
    <text evidence="2">The sequence shown here is derived from an EMBL/GenBank/DDBJ whole genome shotgun (WGS) entry which is preliminary data.</text>
</comment>
<evidence type="ECO:0000256" key="1">
    <source>
        <dbReference type="SAM" id="MobiDB-lite"/>
    </source>
</evidence>
<feature type="region of interest" description="Disordered" evidence="1">
    <location>
        <begin position="76"/>
        <end position="95"/>
    </location>
</feature>
<feature type="non-terminal residue" evidence="2">
    <location>
        <position position="1"/>
    </location>
</feature>
<name>A0ABN7V7J4_GIGMA</name>
<sequence>TGLEAKTPDHGYWEHKTTVIGRRHKTTVIEQRYYSQLLNKDKTLLLGDDTKQSHHLKETRTRLELYNSIKEQKATLKEDKNKNKVIGAPKKKANT</sequence>
<evidence type="ECO:0000313" key="3">
    <source>
        <dbReference type="Proteomes" id="UP000789901"/>
    </source>
</evidence>
<protein>
    <submittedName>
        <fullName evidence="2">18990_t:CDS:1</fullName>
    </submittedName>
</protein>
<proteinExistence type="predicted"/>
<evidence type="ECO:0000313" key="2">
    <source>
        <dbReference type="EMBL" id="CAG8740641.1"/>
    </source>
</evidence>